<organism evidence="1 2">
    <name type="scientific">candidate division MSBL1 archaeon SCGC-AAA259A05</name>
    <dbReference type="NCBI Taxonomy" id="1698259"/>
    <lineage>
        <taxon>Archaea</taxon>
        <taxon>Methanobacteriati</taxon>
        <taxon>Methanobacteriota</taxon>
        <taxon>candidate division MSBL1</taxon>
    </lineage>
</organism>
<dbReference type="EMBL" id="LHXJ01000010">
    <property type="protein sequence ID" value="KXA91384.1"/>
    <property type="molecule type" value="Genomic_DNA"/>
</dbReference>
<evidence type="ECO:0000313" key="1">
    <source>
        <dbReference type="EMBL" id="KXA91384.1"/>
    </source>
</evidence>
<comment type="caution">
    <text evidence="1">The sequence shown here is derived from an EMBL/GenBank/DDBJ whole genome shotgun (WGS) entry which is preliminary data.</text>
</comment>
<gene>
    <name evidence="1" type="ORF">AKJ57_01405</name>
</gene>
<dbReference type="Proteomes" id="UP000070163">
    <property type="component" value="Unassembled WGS sequence"/>
</dbReference>
<reference evidence="1 2" key="1">
    <citation type="journal article" date="2016" name="Sci. Rep.">
        <title>Metabolic traits of an uncultured archaeal lineage -MSBL1- from brine pools of the Red Sea.</title>
        <authorList>
            <person name="Mwirichia R."/>
            <person name="Alam I."/>
            <person name="Rashid M."/>
            <person name="Vinu M."/>
            <person name="Ba-Alawi W."/>
            <person name="Anthony Kamau A."/>
            <person name="Kamanda Ngugi D."/>
            <person name="Goker M."/>
            <person name="Klenk H.P."/>
            <person name="Bajic V."/>
            <person name="Stingl U."/>
        </authorList>
    </citation>
    <scope>NUCLEOTIDE SEQUENCE [LARGE SCALE GENOMIC DNA]</scope>
    <source>
        <strain evidence="1">SCGC-AAA259A05</strain>
    </source>
</reference>
<evidence type="ECO:0000313" key="2">
    <source>
        <dbReference type="Proteomes" id="UP000070163"/>
    </source>
</evidence>
<sequence length="148" mass="17566">MKLYDMKKQEWRGEFEERGESWRSELVYRCEICHTKTNKWHMGGWPGKGPRLLCPGDEYEEHDELESILERYDELKGLFDLYHSIDRRRAQEMDELRQQIDLLGGKVEEQRKKFSEGVDDVEGVGQDAQVKSFYPSTRYAGEKRSLGR</sequence>
<protein>
    <submittedName>
        <fullName evidence="1">Uncharacterized protein</fullName>
    </submittedName>
</protein>
<name>A0A133UB08_9EURY</name>
<dbReference type="AlphaFoldDB" id="A0A133UB08"/>
<proteinExistence type="predicted"/>
<accession>A0A133UB08</accession>
<keyword evidence="2" id="KW-1185">Reference proteome</keyword>